<gene>
    <name evidence="1" type="ORF">NCTC10742_03391</name>
</gene>
<name>A0A378SMY5_9MYCO</name>
<accession>A0A378SMY5</accession>
<organism evidence="1 2">
    <name type="scientific">Mycolicibacterium gilvum</name>
    <dbReference type="NCBI Taxonomy" id="1804"/>
    <lineage>
        <taxon>Bacteria</taxon>
        <taxon>Bacillati</taxon>
        <taxon>Actinomycetota</taxon>
        <taxon>Actinomycetes</taxon>
        <taxon>Mycobacteriales</taxon>
        <taxon>Mycobacteriaceae</taxon>
        <taxon>Mycolicibacterium</taxon>
    </lineage>
</organism>
<dbReference type="Gene3D" id="3.10.129.10">
    <property type="entry name" value="Hotdog Thioesterase"/>
    <property type="match status" value="1"/>
</dbReference>
<reference evidence="1 2" key="1">
    <citation type="submission" date="2018-06" db="EMBL/GenBank/DDBJ databases">
        <authorList>
            <consortium name="Pathogen Informatics"/>
            <person name="Doyle S."/>
        </authorList>
    </citation>
    <scope>NUCLEOTIDE SEQUENCE [LARGE SCALE GENOMIC DNA]</scope>
    <source>
        <strain evidence="1 2">NCTC10742</strain>
    </source>
</reference>
<evidence type="ECO:0000313" key="2">
    <source>
        <dbReference type="Proteomes" id="UP000254291"/>
    </source>
</evidence>
<protein>
    <submittedName>
        <fullName evidence="1">Uncharacterized protein</fullName>
    </submittedName>
</protein>
<evidence type="ECO:0000313" key="1">
    <source>
        <dbReference type="EMBL" id="STZ44159.1"/>
    </source>
</evidence>
<proteinExistence type="predicted"/>
<dbReference type="Proteomes" id="UP000254291">
    <property type="component" value="Unassembled WGS sequence"/>
</dbReference>
<dbReference type="AlphaFoldDB" id="A0A378SMY5"/>
<sequence>MHVGDRLAVTEYEGASWQKQSRRPGTLKFRELIREYRNTAGELVLRSRMVLVDTEFAANEVDAGHG</sequence>
<dbReference type="EMBL" id="UGQM01000001">
    <property type="protein sequence ID" value="STZ44159.1"/>
    <property type="molecule type" value="Genomic_DNA"/>
</dbReference>